<evidence type="ECO:0000256" key="1">
    <source>
        <dbReference type="SAM" id="Phobius"/>
    </source>
</evidence>
<feature type="transmembrane region" description="Helical" evidence="1">
    <location>
        <begin position="93"/>
        <end position="118"/>
    </location>
</feature>
<dbReference type="PANTHER" id="PTHR34978">
    <property type="entry name" value="POSSIBLE SENSOR-TRANSDUCER PROTEIN BLAR"/>
    <property type="match status" value="1"/>
</dbReference>
<dbReference type="Proteomes" id="UP000244174">
    <property type="component" value="Unassembled WGS sequence"/>
</dbReference>
<evidence type="ECO:0000313" key="4">
    <source>
        <dbReference type="Proteomes" id="UP000244174"/>
    </source>
</evidence>
<dbReference type="Gene3D" id="2.170.130.10">
    <property type="entry name" value="TonB-dependent receptor, plug domain"/>
    <property type="match status" value="1"/>
</dbReference>
<dbReference type="AlphaFoldDB" id="A0A2T6AK19"/>
<keyword evidence="4" id="KW-1185">Reference proteome</keyword>
<dbReference type="EMBL" id="QBKQ01000001">
    <property type="protein sequence ID" value="PTX44162.1"/>
    <property type="molecule type" value="Genomic_DNA"/>
</dbReference>
<keyword evidence="1" id="KW-0812">Transmembrane</keyword>
<protein>
    <submittedName>
        <fullName evidence="3">TonB-dependent receptor-like protein</fullName>
    </submittedName>
</protein>
<reference evidence="3 4" key="1">
    <citation type="submission" date="2018-04" db="EMBL/GenBank/DDBJ databases">
        <title>Genomic Encyclopedia of Archaeal and Bacterial Type Strains, Phase II (KMG-II): from individual species to whole genera.</title>
        <authorList>
            <person name="Goeker M."/>
        </authorList>
    </citation>
    <scope>NUCLEOTIDE SEQUENCE [LARGE SCALE GENOMIC DNA]</scope>
    <source>
        <strain evidence="3 4">DSM 23082</strain>
    </source>
</reference>
<gene>
    <name evidence="3" type="ORF">C8P64_0132</name>
</gene>
<name>A0A2T6AK19_9FLAO</name>
<dbReference type="InterPro" id="IPR052173">
    <property type="entry name" value="Beta-lactam_resp_regulator"/>
</dbReference>
<evidence type="ECO:0000313" key="3">
    <source>
        <dbReference type="EMBL" id="PTX44162.1"/>
    </source>
</evidence>
<proteinExistence type="predicted"/>
<dbReference type="OrthoDB" id="1522859at2"/>
<feature type="transmembrane region" description="Helical" evidence="1">
    <location>
        <begin position="6"/>
        <end position="26"/>
    </location>
</feature>
<dbReference type="InterPro" id="IPR008756">
    <property type="entry name" value="Peptidase_M56"/>
</dbReference>
<feature type="domain" description="Peptidase M56" evidence="2">
    <location>
        <begin position="149"/>
        <end position="254"/>
    </location>
</feature>
<organism evidence="3 4">
    <name type="scientific">Christiangramia gaetbulicola</name>
    <dbReference type="NCBI Taxonomy" id="703340"/>
    <lineage>
        <taxon>Bacteria</taxon>
        <taxon>Pseudomonadati</taxon>
        <taxon>Bacteroidota</taxon>
        <taxon>Flavobacteriia</taxon>
        <taxon>Flavobacteriales</taxon>
        <taxon>Flavobacteriaceae</taxon>
        <taxon>Christiangramia</taxon>
    </lineage>
</organism>
<evidence type="ECO:0000259" key="2">
    <source>
        <dbReference type="Pfam" id="PF05569"/>
    </source>
</evidence>
<dbReference type="InterPro" id="IPR037066">
    <property type="entry name" value="Plug_dom_sf"/>
</dbReference>
<dbReference type="Pfam" id="PF05569">
    <property type="entry name" value="Peptidase_M56"/>
    <property type="match status" value="1"/>
</dbReference>
<feature type="transmembrane region" description="Helical" evidence="1">
    <location>
        <begin position="38"/>
        <end position="54"/>
    </location>
</feature>
<comment type="caution">
    <text evidence="3">The sequence shown here is derived from an EMBL/GenBank/DDBJ whole genome shotgun (WGS) entry which is preliminary data.</text>
</comment>
<keyword evidence="1" id="KW-1133">Transmembrane helix</keyword>
<keyword evidence="3" id="KW-0675">Receptor</keyword>
<accession>A0A2T6AK19</accession>
<sequence>MESFLIYIFKASALLGIFYLSYLLLLKRETSFELNRKFLLSGLFTSLILPLISLKKKVYIEAAPETFNYIPTSTNITEIPVENTLDWWYISGIIYLIITGFFLTRFCIQVSAVIKIILINKVQKRSAFKYLEVTDDQLPFSFFNYIVFNPYKHSEKDLRLILEHEKVHARQLHSADIILVNLINCVFWFNPFSWFYKKAVEQNLEFIADRETVSRTEEIKEYQHALVKVSIADLRPALTNHFYQSFIKKRILMLNKKSSSQSPAWKLSLIMPIILAFMLLFNVKTEAQVVEKDIYRNTDKQEAPQPQHETEVVEDIEITEAPGEIEIETEDAPEITWTAKTITSTRKSKKDLGRDPLYVLNGKRYKASKLKTKYISLGSEFEILTGKDATNTFGEDAEGGAIIIPDAEIIKNFDKVMEEIGGNNQFSGRYIMVDESGKPNYVRLNASTSAPNHQKVIFGKGYSTVRISPKMSDYEIMHGGIAKGINRRGAYGFRTKNRNVSGNNVSIRKINKDSNKVYVQTQNAEPIYVVDEEIRTKDFIQLIQPEDIASINVLKGEKATAKYGKKGTEGVIEIYTKKDSGELSDSVFLISKSFTNAEIENLKKEVLKKTGYTLEVKDIERNGKGQIANIAVKFFNSNSMVQSSYSNENGIPNIHVGLKKGGGLIISASE</sequence>
<dbReference type="PANTHER" id="PTHR34978:SF3">
    <property type="entry name" value="SLR0241 PROTEIN"/>
    <property type="match status" value="1"/>
</dbReference>
<dbReference type="RefSeq" id="WP_108170137.1">
    <property type="nucleotide sequence ID" value="NZ_QBKQ01000001.1"/>
</dbReference>
<keyword evidence="1" id="KW-0472">Membrane</keyword>
<dbReference type="CDD" id="cd07341">
    <property type="entry name" value="M56_BlaR1_MecR1_like"/>
    <property type="match status" value="1"/>
</dbReference>
<dbReference type="SUPFAM" id="SSF56935">
    <property type="entry name" value="Porins"/>
    <property type="match status" value="1"/>
</dbReference>